<dbReference type="GeneID" id="83593313"/>
<dbReference type="NCBIfam" id="NF047389">
    <property type="entry name" value="ATPase_Sll1717"/>
    <property type="match status" value="1"/>
</dbReference>
<proteinExistence type="predicted"/>
<dbReference type="RefSeq" id="WP_216248102.1">
    <property type="nucleotide sequence ID" value="NZ_JAZHFS010000009.1"/>
</dbReference>
<name>A0ABU7UNU9_9CLOT</name>
<evidence type="ECO:0000313" key="1">
    <source>
        <dbReference type="EMBL" id="MEF2112936.1"/>
    </source>
</evidence>
<dbReference type="InterPro" id="IPR059206">
    <property type="entry name" value="Sll1717-like"/>
</dbReference>
<dbReference type="Proteomes" id="UP001498469">
    <property type="component" value="Unassembled WGS sequence"/>
</dbReference>
<accession>A0ABU7UNU9</accession>
<evidence type="ECO:0000313" key="2">
    <source>
        <dbReference type="Proteomes" id="UP001498469"/>
    </source>
</evidence>
<comment type="caution">
    <text evidence="1">The sequence shown here is derived from an EMBL/GenBank/DDBJ whole genome shotgun (WGS) entry which is preliminary data.</text>
</comment>
<gene>
    <name evidence="1" type="ORF">SJI18_11535</name>
</gene>
<reference evidence="1 2" key="1">
    <citation type="submission" date="2023-11" db="EMBL/GenBank/DDBJ databases">
        <title>Draft genome sequence of a psychrophilic Clostridium strain from permafrost water brine.</title>
        <authorList>
            <person name="Shcherbakova V.A."/>
            <person name="Trubitsyn V.E."/>
            <person name="Zakharyuk A.G."/>
        </authorList>
    </citation>
    <scope>NUCLEOTIDE SEQUENCE [LARGE SCALE GENOMIC DNA]</scope>
    <source>
        <strain evidence="1 2">14F</strain>
    </source>
</reference>
<organism evidence="1 2">
    <name type="scientific">Clostridium frigoriphilum</name>
    <dbReference type="NCBI Taxonomy" id="443253"/>
    <lineage>
        <taxon>Bacteria</taxon>
        <taxon>Bacillati</taxon>
        <taxon>Bacillota</taxon>
        <taxon>Clostridia</taxon>
        <taxon>Eubacteriales</taxon>
        <taxon>Clostridiaceae</taxon>
        <taxon>Clostridium</taxon>
    </lineage>
</organism>
<keyword evidence="2" id="KW-1185">Reference proteome</keyword>
<protein>
    <submittedName>
        <fullName evidence="1">Uncharacterized protein</fullName>
    </submittedName>
</protein>
<dbReference type="EMBL" id="JAZHFS010000009">
    <property type="protein sequence ID" value="MEF2112936.1"/>
    <property type="molecule type" value="Genomic_DNA"/>
</dbReference>
<sequence>MQNTFTKFYQNIGFDSYPFRDRTAEKEDITKLFIKPLDYSSLEDILLSNQTAVICGNRGSGKTIILSDLKSKVPSNKLVCFIDNYEAIPLNNNLHDFYSLILQSITKNLLIHLDSNKKTLKKASRDDKIFLSFLIMKYSDSITGDQINLKIGNVQLNCLKRLVNKFTLPLTTLLNYGTTAMTNFGNELLTQKFGAYLPSISEGTVRKIFPNIHFTIANEFKSVEISYSLFDRSLQLIKSVMGSIPLVLIDKLDEDIRLENDAEAIANLIKELVCDNNLLLNSNIQLFIAVWQIPFSYLSALFRRSKHYVYDIVWNQQQLEIVLNRRLSVYSNNKISKYNNLFCPDVATDEIKNIFILSNSNPRDLWNIFNEIFKAQYSIDNNSKTLCKQAVINGLHHFVEHFEFYEYYPKKKDAQKNTNNVYSYINHLLKLDDTDEFTNEELRQAASTGGSTTNYISGMMNIGLIKKTDNKRAGGAVIYKIKDPKVTYAILNNIDINHN</sequence>